<dbReference type="Proteomes" id="UP000821845">
    <property type="component" value="Chromosome 7"/>
</dbReference>
<gene>
    <name evidence="1" type="ORF">HPB50_024974</name>
</gene>
<dbReference type="EMBL" id="CM023487">
    <property type="protein sequence ID" value="KAH6926995.1"/>
    <property type="molecule type" value="Genomic_DNA"/>
</dbReference>
<reference evidence="1" key="1">
    <citation type="submission" date="2020-05" db="EMBL/GenBank/DDBJ databases">
        <title>Large-scale comparative analyses of tick genomes elucidate their genetic diversity and vector capacities.</title>
        <authorList>
            <person name="Jia N."/>
            <person name="Wang J."/>
            <person name="Shi W."/>
            <person name="Du L."/>
            <person name="Sun Y."/>
            <person name="Zhan W."/>
            <person name="Jiang J."/>
            <person name="Wang Q."/>
            <person name="Zhang B."/>
            <person name="Ji P."/>
            <person name="Sakyi L.B."/>
            <person name="Cui X."/>
            <person name="Yuan T."/>
            <person name="Jiang B."/>
            <person name="Yang W."/>
            <person name="Lam T.T.-Y."/>
            <person name="Chang Q."/>
            <person name="Ding S."/>
            <person name="Wang X."/>
            <person name="Zhu J."/>
            <person name="Ruan X."/>
            <person name="Zhao L."/>
            <person name="Wei J."/>
            <person name="Que T."/>
            <person name="Du C."/>
            <person name="Cheng J."/>
            <person name="Dai P."/>
            <person name="Han X."/>
            <person name="Huang E."/>
            <person name="Gao Y."/>
            <person name="Liu J."/>
            <person name="Shao H."/>
            <person name="Ye R."/>
            <person name="Li L."/>
            <person name="Wei W."/>
            <person name="Wang X."/>
            <person name="Wang C."/>
            <person name="Yang T."/>
            <person name="Huo Q."/>
            <person name="Li W."/>
            <person name="Guo W."/>
            <person name="Chen H."/>
            <person name="Zhou L."/>
            <person name="Ni X."/>
            <person name="Tian J."/>
            <person name="Zhou Y."/>
            <person name="Sheng Y."/>
            <person name="Liu T."/>
            <person name="Pan Y."/>
            <person name="Xia L."/>
            <person name="Li J."/>
            <person name="Zhao F."/>
            <person name="Cao W."/>
        </authorList>
    </citation>
    <scope>NUCLEOTIDE SEQUENCE</scope>
    <source>
        <strain evidence="1">Hyas-2018</strain>
    </source>
</reference>
<evidence type="ECO:0000313" key="1">
    <source>
        <dbReference type="EMBL" id="KAH6926995.1"/>
    </source>
</evidence>
<name>A0ACB7RWU7_HYAAI</name>
<organism evidence="1 2">
    <name type="scientific">Hyalomma asiaticum</name>
    <name type="common">Tick</name>
    <dbReference type="NCBI Taxonomy" id="266040"/>
    <lineage>
        <taxon>Eukaryota</taxon>
        <taxon>Metazoa</taxon>
        <taxon>Ecdysozoa</taxon>
        <taxon>Arthropoda</taxon>
        <taxon>Chelicerata</taxon>
        <taxon>Arachnida</taxon>
        <taxon>Acari</taxon>
        <taxon>Parasitiformes</taxon>
        <taxon>Ixodida</taxon>
        <taxon>Ixodoidea</taxon>
        <taxon>Ixodidae</taxon>
        <taxon>Hyalomminae</taxon>
        <taxon>Hyalomma</taxon>
    </lineage>
</organism>
<proteinExistence type="predicted"/>
<comment type="caution">
    <text evidence="1">The sequence shown here is derived from an EMBL/GenBank/DDBJ whole genome shotgun (WGS) entry which is preliminary data.</text>
</comment>
<sequence length="431" mass="47355">MECRRNITMSSWRWTLPALVLSVLACLVWNATPAQGHGRLMEPPSRSSMWRFGFKTPPNYNDNELFCGGYAVHWQQNGGKCGVCGDPWHQRQPRNNEAGGKYAKGIIVRRYKRGDVMKASVQLTANHRGFFEFRLCPVNDPKVAATDECMSKHPLTMADDASGSTRYMVDPRKRDFNLRLKLPEDMTCSQCVLQWSYTAGNNWGKCANGSSAVGCGPQETFRGCADIAIEDDVAGGEGGQGGFDNGAGDVPAAAPPRVPATKKPVTPQVPWWVKGGPKVPVTPKKQPPHRGYPWKTVPTRRPYHEVEGHTKQVPAAVPAEPRPVYPGGKPEATTTTEATDGAPTQGYPEVEATSGNLRRSTRQRTSGPPPRRTPRTSLLSQRVPAYKPGSAKEVFGGCKGVGMYKRIPGLDKWCWDNCHRGYCPPTHCTCH</sequence>
<evidence type="ECO:0000313" key="2">
    <source>
        <dbReference type="Proteomes" id="UP000821845"/>
    </source>
</evidence>
<accession>A0ACB7RWU7</accession>
<keyword evidence="2" id="KW-1185">Reference proteome</keyword>
<protein>
    <submittedName>
        <fullName evidence="1">Uncharacterized protein</fullName>
    </submittedName>
</protein>